<reference evidence="3" key="1">
    <citation type="journal article" date="2020" name="BMC Genomics">
        <title>Correction to: Identification and distribution of gene clusters required for synthesis of sphingolipid metabolism inhibitors in diverse species of the filamentous fungus Fusarium.</title>
        <authorList>
            <person name="Kim H.S."/>
            <person name="Lohmar J.M."/>
            <person name="Busman M."/>
            <person name="Brown D.W."/>
            <person name="Naumann T.A."/>
            <person name="Divon H.H."/>
            <person name="Lysoe E."/>
            <person name="Uhlig S."/>
            <person name="Proctor R.H."/>
        </authorList>
    </citation>
    <scope>NUCLEOTIDE SEQUENCE [LARGE SCALE GENOMIC DNA]</scope>
    <source>
        <strain evidence="3">NRRL 25331</strain>
    </source>
</reference>
<protein>
    <recommendedName>
        <fullName evidence="4">EF-hand domain-containing protein</fullName>
    </recommendedName>
</protein>
<dbReference type="PROSITE" id="PS00018">
    <property type="entry name" value="EF_HAND_1"/>
    <property type="match status" value="1"/>
</dbReference>
<reference evidence="2 3" key="2">
    <citation type="submission" date="2020-05" db="EMBL/GenBank/DDBJ databases">
        <title>Identification and distribution of gene clusters putatively required for synthesis of sphingolipid metabolism inhibitors in phylogenetically diverse species of the filamentous fungus Fusarium.</title>
        <authorList>
            <person name="Kim H.-S."/>
            <person name="Busman M."/>
            <person name="Brown D.W."/>
            <person name="Divon H."/>
            <person name="Uhlig S."/>
            <person name="Proctor R.H."/>
        </authorList>
    </citation>
    <scope>NUCLEOTIDE SEQUENCE [LARGE SCALE GENOMIC DNA]</scope>
    <source>
        <strain evidence="2 3">NRRL 25331</strain>
    </source>
</reference>
<gene>
    <name evidence="2" type="ORF">FCIRC_6540</name>
</gene>
<dbReference type="SUPFAM" id="SSF47473">
    <property type="entry name" value="EF-hand"/>
    <property type="match status" value="1"/>
</dbReference>
<dbReference type="Proteomes" id="UP000572754">
    <property type="component" value="Unassembled WGS sequence"/>
</dbReference>
<proteinExistence type="predicted"/>
<accession>A0A8H5TYR9</accession>
<evidence type="ECO:0000313" key="3">
    <source>
        <dbReference type="Proteomes" id="UP000572754"/>
    </source>
</evidence>
<dbReference type="InterPro" id="IPR018247">
    <property type="entry name" value="EF_Hand_1_Ca_BS"/>
</dbReference>
<keyword evidence="1" id="KW-0106">Calcium</keyword>
<comment type="caution">
    <text evidence="2">The sequence shown here is derived from an EMBL/GenBank/DDBJ whole genome shotgun (WGS) entry which is preliminary data.</text>
</comment>
<evidence type="ECO:0008006" key="4">
    <source>
        <dbReference type="Google" id="ProtNLM"/>
    </source>
</evidence>
<dbReference type="AlphaFoldDB" id="A0A8H5TYR9"/>
<sequence length="220" mass="24612">MTDNIISNIFCCNCDGPCKGGKSTDLSDEKTANLCLSKFTAVDVNQDGMISFLEWVQSRDAFAGLGLDVPAERWNQYDWERKGYLTKDEAMDRRIASSKPGSDTKDTTLVQQPFDYQPRLQENLKPNELSRGAWTLQWFTDNDCSEGKHRTAGTKPEGCSNIAGAKGIEFTASPEFSLYVYGRQNCDGVPRMISSNPDCYPLNVKGLSFKVVYMNLTAYF</sequence>
<dbReference type="EMBL" id="JAAQPE010000217">
    <property type="protein sequence ID" value="KAF5678087.1"/>
    <property type="molecule type" value="Genomic_DNA"/>
</dbReference>
<name>A0A8H5TYR9_FUSCI</name>
<keyword evidence="3" id="KW-1185">Reference proteome</keyword>
<evidence type="ECO:0000256" key="1">
    <source>
        <dbReference type="ARBA" id="ARBA00022837"/>
    </source>
</evidence>
<dbReference type="InterPro" id="IPR011992">
    <property type="entry name" value="EF-hand-dom_pair"/>
</dbReference>
<evidence type="ECO:0000313" key="2">
    <source>
        <dbReference type="EMBL" id="KAF5678087.1"/>
    </source>
</evidence>
<organism evidence="2 3">
    <name type="scientific">Fusarium circinatum</name>
    <name type="common">Pitch canker fungus</name>
    <name type="synonym">Gibberella circinata</name>
    <dbReference type="NCBI Taxonomy" id="48490"/>
    <lineage>
        <taxon>Eukaryota</taxon>
        <taxon>Fungi</taxon>
        <taxon>Dikarya</taxon>
        <taxon>Ascomycota</taxon>
        <taxon>Pezizomycotina</taxon>
        <taxon>Sordariomycetes</taxon>
        <taxon>Hypocreomycetidae</taxon>
        <taxon>Hypocreales</taxon>
        <taxon>Nectriaceae</taxon>
        <taxon>Fusarium</taxon>
        <taxon>Fusarium fujikuroi species complex</taxon>
    </lineage>
</organism>